<evidence type="ECO:0000313" key="4">
    <source>
        <dbReference type="EMBL" id="AKV67899.1"/>
    </source>
</evidence>
<sequence length="189" mass="21675">MLLQSGNFRLKGKKALLNQAEIPVVTVMDVTETPIERPKKKQKDFLGGKRGYHTLKSQLVADQNTEEIICVFCGKGRGHDFSLFKKSRVRFHPLTTSIEDSGYQGIAAYHSNSYTPKKKSKNRKLTELEKEYNKALAKERIIIEPINRKLKIFKILSCKYRNRRRRYSLRVNLLAAIYNCELGIGIAAS</sequence>
<accession>A0A0K1S741</accession>
<protein>
    <submittedName>
        <fullName evidence="5">Mobile element protein</fullName>
    </submittedName>
</protein>
<dbReference type="GO" id="GO:0046872">
    <property type="term" value="F:metal ion binding"/>
    <property type="evidence" value="ECO:0007669"/>
    <property type="project" value="UniProtKB-KW"/>
</dbReference>
<dbReference type="EMBL" id="CP011339">
    <property type="protein sequence ID" value="AKV69949.1"/>
    <property type="molecule type" value="Genomic_DNA"/>
</dbReference>
<proteinExistence type="predicted"/>
<feature type="domain" description="DDE Tnp4" evidence="3">
    <location>
        <begin position="28"/>
        <end position="179"/>
    </location>
</feature>
<dbReference type="KEGG" id="mpk:VL20_5092"/>
<reference evidence="5 6" key="2">
    <citation type="journal article" date="2016" name="Stand. Genomic Sci.">
        <title>Complete genome sequence and genomic characterization of Microcystis panniformis FACHB 1757 by third-generation sequencing.</title>
        <authorList>
            <person name="Zhang J.Y."/>
            <person name="Guan R."/>
            <person name="Zhang H.J."/>
            <person name="Li H."/>
            <person name="Xiao P."/>
            <person name="Yu G.L."/>
            <person name="Du L."/>
            <person name="Cao D.M."/>
            <person name="Zhu B.C."/>
            <person name="Li R.H."/>
            <person name="Lu Z.H."/>
        </authorList>
    </citation>
    <scope>NUCLEOTIDE SEQUENCE [LARGE SCALE GENOMIC DNA]</scope>
    <source>
        <strain evidence="5 6">FACHB-1757</strain>
    </source>
</reference>
<keyword evidence="6" id="KW-1185">Reference proteome</keyword>
<dbReference type="EMBL" id="CP011339">
    <property type="protein sequence ID" value="AKV67899.1"/>
    <property type="molecule type" value="Genomic_DNA"/>
</dbReference>
<evidence type="ECO:0000256" key="2">
    <source>
        <dbReference type="ARBA" id="ARBA00022723"/>
    </source>
</evidence>
<organism evidence="5 6">
    <name type="scientific">Microcystis panniformis FACHB-1757</name>
    <dbReference type="NCBI Taxonomy" id="1638788"/>
    <lineage>
        <taxon>Bacteria</taxon>
        <taxon>Bacillati</taxon>
        <taxon>Cyanobacteriota</taxon>
        <taxon>Cyanophyceae</taxon>
        <taxon>Oscillatoriophycideae</taxon>
        <taxon>Chroococcales</taxon>
        <taxon>Microcystaceae</taxon>
        <taxon>Microcystis</taxon>
    </lineage>
</organism>
<dbReference type="KEGG" id="mpk:VL20_2853"/>
<keyword evidence="2" id="KW-0479">Metal-binding</keyword>
<dbReference type="InterPro" id="IPR027806">
    <property type="entry name" value="HARBI1_dom"/>
</dbReference>
<dbReference type="Proteomes" id="UP000068167">
    <property type="component" value="Chromosome"/>
</dbReference>
<gene>
    <name evidence="4" type="ORF">VL20_2853</name>
    <name evidence="5" type="ORF">VL20_5092</name>
</gene>
<comment type="cofactor">
    <cofactor evidence="1">
        <name>a divalent metal cation</name>
        <dbReference type="ChEBI" id="CHEBI:60240"/>
    </cofactor>
</comment>
<evidence type="ECO:0000256" key="1">
    <source>
        <dbReference type="ARBA" id="ARBA00001968"/>
    </source>
</evidence>
<dbReference type="Pfam" id="PF13359">
    <property type="entry name" value="DDE_Tnp_4"/>
    <property type="match status" value="1"/>
</dbReference>
<evidence type="ECO:0000313" key="5">
    <source>
        <dbReference type="EMBL" id="AKV69949.1"/>
    </source>
</evidence>
<evidence type="ECO:0000313" key="6">
    <source>
        <dbReference type="Proteomes" id="UP000068167"/>
    </source>
</evidence>
<evidence type="ECO:0000259" key="3">
    <source>
        <dbReference type="Pfam" id="PF13359"/>
    </source>
</evidence>
<name>A0A0K1S741_9CHRO</name>
<dbReference type="AlphaFoldDB" id="A0A0K1S741"/>
<dbReference type="PATRIC" id="fig|1638788.3.peg.2866"/>
<reference evidence="5" key="1">
    <citation type="submission" date="2015-04" db="EMBL/GenBank/DDBJ databases">
        <authorList>
            <person name="Syromyatnikov M.Y."/>
            <person name="Popov V.N."/>
        </authorList>
    </citation>
    <scope>NUCLEOTIDE SEQUENCE</scope>
    <source>
        <strain evidence="5">FACHB-1757</strain>
    </source>
</reference>